<name>A0A364LHC7_9GAMM</name>
<dbReference type="EMBL" id="MVJN01000008">
    <property type="protein sequence ID" value="RAP35695.1"/>
    <property type="molecule type" value="Genomic_DNA"/>
</dbReference>
<reference evidence="3 4" key="1">
    <citation type="submission" date="2017-02" db="EMBL/GenBank/DDBJ databases">
        <title>Legionella quilivanii strain from human: case report and whole genome sequencing analysis.</title>
        <authorList>
            <person name="Lalancette C."/>
            <person name="Leduc J.-M."/>
            <person name="Levesque S."/>
            <person name="Fournier E."/>
            <person name="Saoud J."/>
            <person name="Faucher S.P."/>
            <person name="Bernard K."/>
            <person name="Martineau C."/>
            <person name="Longtin J."/>
        </authorList>
    </citation>
    <scope>NUCLEOTIDE SEQUENCE [LARGE SCALE GENOMIC DNA]</scope>
    <source>
        <strain evidence="3 4">ID143958</strain>
    </source>
</reference>
<evidence type="ECO:0000259" key="2">
    <source>
        <dbReference type="Pfam" id="PF20876"/>
    </source>
</evidence>
<evidence type="ECO:0000256" key="1">
    <source>
        <dbReference type="SAM" id="MobiDB-lite"/>
    </source>
</evidence>
<dbReference type="Proteomes" id="UP000249458">
    <property type="component" value="Unassembled WGS sequence"/>
</dbReference>
<sequence>MANGITKRAKAARKKSGNSWEPMQHTRSIVQRWHKQLLSADFSIEDIKRLENEILQDSRFHPIDLSSNEKITYSDSAYTQKEAMIDFVLAVCPYLSLHGLHQLTSLALTKEINTIDNTFLRNNELARYLLVYEAGIYASQPSELEAMLLSQFKEIAGYFSEEGWFNVINHSILQTLSNLKRDYAGFEPLHLSEGVSPEMIQRLKHAESEIEIFKPELDQPELPEWFHPQGERKCHRKLRFFGFRDKEASQTFSHPSQSASRMD</sequence>
<dbReference type="RefSeq" id="WP_112220090.1">
    <property type="nucleotide sequence ID" value="NZ_MVJN01000008.1"/>
</dbReference>
<organism evidence="3 4">
    <name type="scientific">Legionella quinlivanii</name>
    <dbReference type="NCBI Taxonomy" id="45073"/>
    <lineage>
        <taxon>Bacteria</taxon>
        <taxon>Pseudomonadati</taxon>
        <taxon>Pseudomonadota</taxon>
        <taxon>Gammaproteobacteria</taxon>
        <taxon>Legionellales</taxon>
        <taxon>Legionellaceae</taxon>
        <taxon>Legionella</taxon>
    </lineage>
</organism>
<dbReference type="InterPro" id="IPR049417">
    <property type="entry name" value="VipE-like_N"/>
</dbReference>
<dbReference type="Pfam" id="PF20876">
    <property type="entry name" value="VipE"/>
    <property type="match status" value="1"/>
</dbReference>
<feature type="compositionally biased region" description="Basic residues" evidence="1">
    <location>
        <begin position="7"/>
        <end position="16"/>
    </location>
</feature>
<accession>A0A364LHC7</accession>
<protein>
    <recommendedName>
        <fullName evidence="2">VipE-like N-terminal domain-containing protein</fullName>
    </recommendedName>
</protein>
<comment type="caution">
    <text evidence="3">The sequence shown here is derived from an EMBL/GenBank/DDBJ whole genome shotgun (WGS) entry which is preliminary data.</text>
</comment>
<proteinExistence type="predicted"/>
<evidence type="ECO:0000313" key="4">
    <source>
        <dbReference type="Proteomes" id="UP000249458"/>
    </source>
</evidence>
<dbReference type="AlphaFoldDB" id="A0A364LHC7"/>
<evidence type="ECO:0000313" key="3">
    <source>
        <dbReference type="EMBL" id="RAP35695.1"/>
    </source>
</evidence>
<gene>
    <name evidence="3" type="ORF">B1207_11435</name>
</gene>
<feature type="domain" description="VipE-like N-terminal" evidence="2">
    <location>
        <begin position="22"/>
        <end position="161"/>
    </location>
</feature>
<feature type="region of interest" description="Disordered" evidence="1">
    <location>
        <begin position="1"/>
        <end position="24"/>
    </location>
</feature>